<feature type="domain" description="N-acetyltransferase" evidence="2">
    <location>
        <begin position="6"/>
        <end position="92"/>
    </location>
</feature>
<proteinExistence type="predicted"/>
<evidence type="ECO:0000259" key="2">
    <source>
        <dbReference type="PROSITE" id="PS51729"/>
    </source>
</evidence>
<keyword evidence="4" id="KW-1185">Reference proteome</keyword>
<evidence type="ECO:0000313" key="3">
    <source>
        <dbReference type="EMBL" id="WZW98185.1"/>
    </source>
</evidence>
<dbReference type="EMBL" id="CP115965">
    <property type="protein sequence ID" value="WZW98185.1"/>
    <property type="molecule type" value="Genomic_DNA"/>
</dbReference>
<name>A0ABZ3C5X8_9ACTN</name>
<dbReference type="Proteomes" id="UP001434337">
    <property type="component" value="Chromosome"/>
</dbReference>
<evidence type="ECO:0000259" key="1">
    <source>
        <dbReference type="PROSITE" id="PS51186"/>
    </source>
</evidence>
<dbReference type="InterPro" id="IPR045057">
    <property type="entry name" value="Gcn5-rel_NAT"/>
</dbReference>
<dbReference type="PANTHER" id="PTHR31435">
    <property type="entry name" value="PROTEIN NATD1"/>
    <property type="match status" value="1"/>
</dbReference>
<accession>A0ABZ3C5X8</accession>
<dbReference type="PANTHER" id="PTHR31435:SF10">
    <property type="entry name" value="BSR4717 PROTEIN"/>
    <property type="match status" value="1"/>
</dbReference>
<sequence>MELEVVDNEERERFEMRSGRKVIGWAAYQETAELIVFTHTHVDPEWEGQGIGGRLVQATLDHVRSQGMPVLSTCSFVTAWLDQHPDYADLRYRAPQSQVTD</sequence>
<dbReference type="InterPro" id="IPR016181">
    <property type="entry name" value="Acyl_CoA_acyltransferase"/>
</dbReference>
<dbReference type="CDD" id="cd04301">
    <property type="entry name" value="NAT_SF"/>
    <property type="match status" value="1"/>
</dbReference>
<feature type="domain" description="N-acetyltransferase" evidence="1">
    <location>
        <begin position="1"/>
        <end position="101"/>
    </location>
</feature>
<dbReference type="InterPro" id="IPR000182">
    <property type="entry name" value="GNAT_dom"/>
</dbReference>
<gene>
    <name evidence="3" type="ORF">PCC79_15035</name>
</gene>
<dbReference type="Pfam" id="PF14542">
    <property type="entry name" value="Acetyltransf_CG"/>
    <property type="match status" value="1"/>
</dbReference>
<dbReference type="InterPro" id="IPR031165">
    <property type="entry name" value="GNAT_YJDJ"/>
</dbReference>
<dbReference type="RefSeq" id="WP_232547268.1">
    <property type="nucleotide sequence ID" value="NZ_CP115965.1"/>
</dbReference>
<dbReference type="PROSITE" id="PS51729">
    <property type="entry name" value="GNAT_YJDJ"/>
    <property type="match status" value="1"/>
</dbReference>
<dbReference type="Gene3D" id="3.40.630.30">
    <property type="match status" value="1"/>
</dbReference>
<organism evidence="3 4">
    <name type="scientific">Propioniciclava soli</name>
    <dbReference type="NCBI Taxonomy" id="2775081"/>
    <lineage>
        <taxon>Bacteria</taxon>
        <taxon>Bacillati</taxon>
        <taxon>Actinomycetota</taxon>
        <taxon>Actinomycetes</taxon>
        <taxon>Propionibacteriales</taxon>
        <taxon>Propionibacteriaceae</taxon>
        <taxon>Propioniciclava</taxon>
    </lineage>
</organism>
<dbReference type="SUPFAM" id="SSF55729">
    <property type="entry name" value="Acyl-CoA N-acyltransferases (Nat)"/>
    <property type="match status" value="1"/>
</dbReference>
<evidence type="ECO:0000313" key="4">
    <source>
        <dbReference type="Proteomes" id="UP001434337"/>
    </source>
</evidence>
<reference evidence="3 4" key="1">
    <citation type="journal article" date="2023" name="Environ Microbiome">
        <title>A coral-associated actinobacterium mitigates coral bleaching under heat stress.</title>
        <authorList>
            <person name="Li J."/>
            <person name="Zou Y."/>
            <person name="Li Q."/>
            <person name="Zhang J."/>
            <person name="Bourne D.G."/>
            <person name="Lyu Y."/>
            <person name="Liu C."/>
            <person name="Zhang S."/>
        </authorList>
    </citation>
    <scope>NUCLEOTIDE SEQUENCE [LARGE SCALE GENOMIC DNA]</scope>
    <source>
        <strain evidence="3 4">SCSIO 13291</strain>
    </source>
</reference>
<dbReference type="PROSITE" id="PS51186">
    <property type="entry name" value="GNAT"/>
    <property type="match status" value="1"/>
</dbReference>
<protein>
    <submittedName>
        <fullName evidence="3">GNAT family N-acetyltransferase</fullName>
    </submittedName>
</protein>